<feature type="domain" description="Arabidopsis retrotransposon Orf1 C-terminal" evidence="2">
    <location>
        <begin position="28"/>
        <end position="211"/>
    </location>
</feature>
<gene>
    <name evidence="3" type="ORF">ISN44_Un127g000030</name>
</gene>
<name>A0A8T1XBW4_ARASU</name>
<comment type="caution">
    <text evidence="3">The sequence shown here is derived from an EMBL/GenBank/DDBJ whole genome shotgun (WGS) entry which is preliminary data.</text>
</comment>
<feature type="compositionally biased region" description="Low complexity" evidence="1">
    <location>
        <begin position="14"/>
        <end position="27"/>
    </location>
</feature>
<dbReference type="AlphaFoldDB" id="A0A8T1XBW4"/>
<evidence type="ECO:0000256" key="1">
    <source>
        <dbReference type="SAM" id="MobiDB-lite"/>
    </source>
</evidence>
<feature type="compositionally biased region" description="Basic and acidic residues" evidence="1">
    <location>
        <begin position="407"/>
        <end position="452"/>
    </location>
</feature>
<feature type="region of interest" description="Disordered" evidence="1">
    <location>
        <begin position="1"/>
        <end position="86"/>
    </location>
</feature>
<evidence type="ECO:0000313" key="4">
    <source>
        <dbReference type="Proteomes" id="UP000694251"/>
    </source>
</evidence>
<dbReference type="Pfam" id="PF03078">
    <property type="entry name" value="ATHILA"/>
    <property type="match status" value="2"/>
</dbReference>
<dbReference type="Proteomes" id="UP000694251">
    <property type="component" value="Unassembled WGS sequence"/>
</dbReference>
<organism evidence="3 4">
    <name type="scientific">Arabidopsis suecica</name>
    <name type="common">Swedish thale-cress</name>
    <name type="synonym">Cardaminopsis suecica</name>
    <dbReference type="NCBI Taxonomy" id="45249"/>
    <lineage>
        <taxon>Eukaryota</taxon>
        <taxon>Viridiplantae</taxon>
        <taxon>Streptophyta</taxon>
        <taxon>Embryophyta</taxon>
        <taxon>Tracheophyta</taxon>
        <taxon>Spermatophyta</taxon>
        <taxon>Magnoliopsida</taxon>
        <taxon>eudicotyledons</taxon>
        <taxon>Gunneridae</taxon>
        <taxon>Pentapetalae</taxon>
        <taxon>rosids</taxon>
        <taxon>malvids</taxon>
        <taxon>Brassicales</taxon>
        <taxon>Brassicaceae</taxon>
        <taxon>Camelineae</taxon>
        <taxon>Arabidopsis</taxon>
    </lineage>
</organism>
<evidence type="ECO:0000313" key="3">
    <source>
        <dbReference type="EMBL" id="KAG7529696.1"/>
    </source>
</evidence>
<protein>
    <recommendedName>
        <fullName evidence="2">Arabidopsis retrotransposon Orf1 C-terminal domain-containing protein</fullName>
    </recommendedName>
</protein>
<feature type="region of interest" description="Disordered" evidence="1">
    <location>
        <begin position="383"/>
        <end position="461"/>
    </location>
</feature>
<sequence length="480" mass="54388">MSGMTERQARRAQRSSSIQGGSSSHSAMQREEVARGKRVVEAEEEHHEKAVFEEAVSEEEVEIIGDDTPAPVGRRNRPRNKREPTPSEYYQYLKELKFEGTRYPHKETMQELGICGDVGYLMESTNLATFMSCQFGGFKEESCQLLATLIVHFCVDDSEKEERGGLDYITFKVNDVEYTLDITHFDTIFGFPSGEGIRQDYDQDELLSLSLDNNRRYSGCFWSSNREETEQEVRMPNDAFSKSTLSQPRSLARANHSIATPEKLAAQFHSIAKRKESPHQNHSITTRSPGGLSARAAGIHLGTPDVFPKFLDLDYLRGKDYLDKTTPADYYIVKFNHPELGPSLLPLPCENQTSVKTRHNINFVPSPSAMKIDIGGAREARYFQSKPRPPSPTPKVIRSGSTSSATRRADRIDRPRASSFEPREVISELREPSRDREEHPHARPTTRPDRTSKTLPPQHQSLLILKKVWTISYPSTSPDR</sequence>
<accession>A0A8T1XBW4</accession>
<feature type="compositionally biased region" description="Acidic residues" evidence="1">
    <location>
        <begin position="55"/>
        <end position="65"/>
    </location>
</feature>
<feature type="region of interest" description="Disordered" evidence="1">
    <location>
        <begin position="272"/>
        <end position="291"/>
    </location>
</feature>
<dbReference type="InterPro" id="IPR004312">
    <property type="entry name" value="ATHILA_Orf1_C"/>
</dbReference>
<dbReference type="EMBL" id="JAEFBJ010000127">
    <property type="protein sequence ID" value="KAG7529696.1"/>
    <property type="molecule type" value="Genomic_DNA"/>
</dbReference>
<feature type="domain" description="Arabidopsis retrotransposon Orf1 C-terminal" evidence="2">
    <location>
        <begin position="295"/>
        <end position="381"/>
    </location>
</feature>
<evidence type="ECO:0000259" key="2">
    <source>
        <dbReference type="Pfam" id="PF03078"/>
    </source>
</evidence>
<reference evidence="3 4" key="1">
    <citation type="submission" date="2020-12" db="EMBL/GenBank/DDBJ databases">
        <title>Concerted genomic and epigenomic changes stabilize Arabidopsis allopolyploids.</title>
        <authorList>
            <person name="Chen Z."/>
        </authorList>
    </citation>
    <scope>NUCLEOTIDE SEQUENCE [LARGE SCALE GENOMIC DNA]</scope>
    <source>
        <strain evidence="3">As9502</strain>
        <tissue evidence="3">Leaf</tissue>
    </source>
</reference>
<keyword evidence="4" id="KW-1185">Reference proteome</keyword>
<proteinExistence type="predicted"/>
<feature type="compositionally biased region" description="Basic and acidic residues" evidence="1">
    <location>
        <begin position="28"/>
        <end position="52"/>
    </location>
</feature>